<dbReference type="GO" id="GO:0004222">
    <property type="term" value="F:metalloendopeptidase activity"/>
    <property type="evidence" value="ECO:0007669"/>
    <property type="project" value="TreeGrafter"/>
</dbReference>
<feature type="domain" description="M23ase beta-sheet core" evidence="1">
    <location>
        <begin position="108"/>
        <end position="199"/>
    </location>
</feature>
<dbReference type="InterPro" id="IPR016047">
    <property type="entry name" value="M23ase_b-sheet_dom"/>
</dbReference>
<reference evidence="2 3" key="1">
    <citation type="submission" date="2018-10" db="EMBL/GenBank/DDBJ databases">
        <title>Isolation of pseudouridimycin from Streptomyces albus DSM 40763.</title>
        <authorList>
            <person name="Rosenqvist P."/>
            <person name="Metsae-Ketelae M."/>
            <person name="Virta P."/>
        </authorList>
    </citation>
    <scope>NUCLEOTIDE SEQUENCE [LARGE SCALE GENOMIC DNA]</scope>
    <source>
        <strain evidence="2 3">DSM 40763</strain>
    </source>
</reference>
<proteinExistence type="predicted"/>
<dbReference type="InterPro" id="IPR050570">
    <property type="entry name" value="Cell_wall_metabolism_enzyme"/>
</dbReference>
<dbReference type="Pfam" id="PF01551">
    <property type="entry name" value="Peptidase_M23"/>
    <property type="match status" value="1"/>
</dbReference>
<dbReference type="PANTHER" id="PTHR21666:SF270">
    <property type="entry name" value="MUREIN HYDROLASE ACTIVATOR ENVC"/>
    <property type="match status" value="1"/>
</dbReference>
<comment type="caution">
    <text evidence="2">The sequence shown here is derived from an EMBL/GenBank/DDBJ whole genome shotgun (WGS) entry which is preliminary data.</text>
</comment>
<dbReference type="AlphaFoldDB" id="A0A6C1CAT2"/>
<gene>
    <name evidence="2" type="ORF">D8771_28240</name>
</gene>
<evidence type="ECO:0000313" key="2">
    <source>
        <dbReference type="EMBL" id="TGG77378.1"/>
    </source>
</evidence>
<evidence type="ECO:0000259" key="1">
    <source>
        <dbReference type="Pfam" id="PF01551"/>
    </source>
</evidence>
<dbReference type="PANTHER" id="PTHR21666">
    <property type="entry name" value="PEPTIDASE-RELATED"/>
    <property type="match status" value="1"/>
</dbReference>
<accession>A0A6C1CAT2</accession>
<organism evidence="2 3">
    <name type="scientific">Streptomyces albus</name>
    <dbReference type="NCBI Taxonomy" id="1888"/>
    <lineage>
        <taxon>Bacteria</taxon>
        <taxon>Bacillati</taxon>
        <taxon>Actinomycetota</taxon>
        <taxon>Actinomycetes</taxon>
        <taxon>Kitasatosporales</taxon>
        <taxon>Streptomycetaceae</taxon>
        <taxon>Streptomyces</taxon>
    </lineage>
</organism>
<dbReference type="InterPro" id="IPR011055">
    <property type="entry name" value="Dup_hybrid_motif"/>
</dbReference>
<sequence>MEPGARPISGTRYGRPRGALTAAVLLPVAVALLVTAGREAPGTHPAPGGHPGQRAATAAAEGHGVAGVPARPASVSAVARAGWVRPVALRNVRISQPYGIKGNWAAGHHTGIDLAVPMGTPVRSVGPGTVVYAGWSGAYGRAVTIRMRDRKYTLFAHLSQSSVTVGERVGAGTWIGRSGNSGRTTGPHLHFEVRARRGYGSDIDPVRYLARHGVRLG</sequence>
<dbReference type="Gene3D" id="2.70.70.10">
    <property type="entry name" value="Glucose Permease (Domain IIA)"/>
    <property type="match status" value="1"/>
</dbReference>
<protein>
    <submittedName>
        <fullName evidence="2">M23 family metallopeptidase</fullName>
    </submittedName>
</protein>
<dbReference type="EMBL" id="RCIY01000095">
    <property type="protein sequence ID" value="TGG77378.1"/>
    <property type="molecule type" value="Genomic_DNA"/>
</dbReference>
<dbReference type="SUPFAM" id="SSF51261">
    <property type="entry name" value="Duplicated hybrid motif"/>
    <property type="match status" value="1"/>
</dbReference>
<dbReference type="CDD" id="cd12797">
    <property type="entry name" value="M23_peptidase"/>
    <property type="match status" value="1"/>
</dbReference>
<evidence type="ECO:0000313" key="3">
    <source>
        <dbReference type="Proteomes" id="UP000298111"/>
    </source>
</evidence>
<name>A0A6C1CAT2_9ACTN</name>
<dbReference type="Proteomes" id="UP000298111">
    <property type="component" value="Unassembled WGS sequence"/>
</dbReference>